<gene>
    <name evidence="1" type="ORF">NIES30_01500</name>
</gene>
<dbReference type="AlphaFoldDB" id="A0A1U7JAL9"/>
<dbReference type="STRING" id="549789.NIES30_01500"/>
<evidence type="ECO:0000313" key="1">
    <source>
        <dbReference type="EMBL" id="OKH50793.1"/>
    </source>
</evidence>
<keyword evidence="2" id="KW-1185">Reference proteome</keyword>
<accession>A0A1U7JAL9</accession>
<dbReference type="InterPro" id="IPR041601">
    <property type="entry name" value="FRP"/>
</dbReference>
<dbReference type="InterPro" id="IPR053747">
    <property type="entry name" value="Fluoresc_Recovery_Reg"/>
</dbReference>
<dbReference type="RefSeq" id="WP_073606606.1">
    <property type="nucleotide sequence ID" value="NZ_MRCG01000001.1"/>
</dbReference>
<dbReference type="EMBL" id="MRCG01000001">
    <property type="protein sequence ID" value="OKH50793.1"/>
    <property type="molecule type" value="Genomic_DNA"/>
</dbReference>
<sequence length="109" mass="12391">MHTSELQWSTEEKAIAKEAIATAYSREISGLVQVVRDRASSLNSMDDLWQLHDFLSARRHELDGKYDDRESALLFVFSSLVKEGWLSLDELEGLDAAKLSKITALTRMF</sequence>
<evidence type="ECO:0008006" key="3">
    <source>
        <dbReference type="Google" id="ProtNLM"/>
    </source>
</evidence>
<dbReference type="OrthoDB" id="8239247at2"/>
<dbReference type="Pfam" id="PF18032">
    <property type="entry name" value="FRP"/>
    <property type="match status" value="1"/>
</dbReference>
<organism evidence="1 2">
    <name type="scientific">Phormidium tenue NIES-30</name>
    <dbReference type="NCBI Taxonomy" id="549789"/>
    <lineage>
        <taxon>Bacteria</taxon>
        <taxon>Bacillati</taxon>
        <taxon>Cyanobacteriota</taxon>
        <taxon>Cyanophyceae</taxon>
        <taxon>Oscillatoriophycideae</taxon>
        <taxon>Oscillatoriales</taxon>
        <taxon>Oscillatoriaceae</taxon>
        <taxon>Phormidium</taxon>
    </lineage>
</organism>
<dbReference type="GO" id="GO:0042651">
    <property type="term" value="C:thylakoid membrane"/>
    <property type="evidence" value="ECO:0007669"/>
    <property type="project" value="InterPro"/>
</dbReference>
<comment type="caution">
    <text evidence="1">The sequence shown here is derived from an EMBL/GenBank/DDBJ whole genome shotgun (WGS) entry which is preliminary data.</text>
</comment>
<proteinExistence type="predicted"/>
<evidence type="ECO:0000313" key="2">
    <source>
        <dbReference type="Proteomes" id="UP000185557"/>
    </source>
</evidence>
<dbReference type="Gene3D" id="6.10.140.1840">
    <property type="match status" value="1"/>
</dbReference>
<name>A0A1U7JAL9_9CYAN</name>
<protein>
    <recommendedName>
        <fullName evidence="3">Fluorescence recovery protein</fullName>
    </recommendedName>
</protein>
<dbReference type="Proteomes" id="UP000185557">
    <property type="component" value="Unassembled WGS sequence"/>
</dbReference>
<reference evidence="1 2" key="1">
    <citation type="submission" date="2016-11" db="EMBL/GenBank/DDBJ databases">
        <title>Draft Genome Sequences of Nine Cyanobacterial Strains from Diverse Habitats.</title>
        <authorList>
            <person name="Zhu T."/>
            <person name="Hou S."/>
            <person name="Lu X."/>
            <person name="Hess W.R."/>
        </authorList>
    </citation>
    <scope>NUCLEOTIDE SEQUENCE [LARGE SCALE GENOMIC DNA]</scope>
    <source>
        <strain evidence="1 2">NIES-30</strain>
    </source>
</reference>